<dbReference type="Pfam" id="PF09512">
    <property type="entry name" value="ThiW"/>
    <property type="match status" value="1"/>
</dbReference>
<keyword evidence="1" id="KW-0812">Transmembrane</keyword>
<evidence type="ECO:0000313" key="2">
    <source>
        <dbReference type="EMBL" id="MCS4486325.1"/>
    </source>
</evidence>
<dbReference type="RefSeq" id="WP_259199614.1">
    <property type="nucleotide sequence ID" value="NZ_JANUXY010000004.1"/>
</dbReference>
<keyword evidence="1" id="KW-0472">Membrane</keyword>
<dbReference type="Gene3D" id="1.10.1760.20">
    <property type="match status" value="1"/>
</dbReference>
<keyword evidence="3" id="KW-1185">Reference proteome</keyword>
<sequence length="170" mass="18414">MNNKKLTLTALFIALNVVLSTVVVIPIGPIKVAPIQHFMNVLSAVLLGPWYGLAQAFLSSSIRLLLGTGTPFAFPGSMIGVLLASFFYYVNRHLFVTAIGEVIGTGIIGSLVCIPLAWLLHMDDFLIKPLMLAFIVSSMVGAGVSYALLIVLKKRGLLTKLQNYTKHKSK</sequence>
<gene>
    <name evidence="2" type="primary">thiW</name>
    <name evidence="2" type="ORF">NXS11_05380</name>
</gene>
<feature type="transmembrane region" description="Helical" evidence="1">
    <location>
        <begin position="41"/>
        <end position="66"/>
    </location>
</feature>
<evidence type="ECO:0000313" key="3">
    <source>
        <dbReference type="Proteomes" id="UP001205609"/>
    </source>
</evidence>
<feature type="transmembrane region" description="Helical" evidence="1">
    <location>
        <begin position="102"/>
        <end position="120"/>
    </location>
</feature>
<name>A0ABT2F1J0_9STAP</name>
<feature type="transmembrane region" description="Helical" evidence="1">
    <location>
        <begin position="6"/>
        <end position="29"/>
    </location>
</feature>
<proteinExistence type="predicted"/>
<protein>
    <submittedName>
        <fullName evidence="2">Energy coupling factor transporter S component ThiW</fullName>
    </submittedName>
</protein>
<keyword evidence="1" id="KW-1133">Transmembrane helix</keyword>
<dbReference type="Proteomes" id="UP001205609">
    <property type="component" value="Unassembled WGS sequence"/>
</dbReference>
<dbReference type="PIRSF" id="PIRSF024534">
    <property type="entry name" value="ThiW"/>
    <property type="match status" value="1"/>
</dbReference>
<organism evidence="2 3">
    <name type="scientific">Staphylococcus americanisciuri</name>
    <dbReference type="NCBI Taxonomy" id="2973940"/>
    <lineage>
        <taxon>Bacteria</taxon>
        <taxon>Bacillati</taxon>
        <taxon>Bacillota</taxon>
        <taxon>Bacilli</taxon>
        <taxon>Bacillales</taxon>
        <taxon>Staphylococcaceae</taxon>
        <taxon>Staphylococcus</taxon>
    </lineage>
</organism>
<feature type="transmembrane region" description="Helical" evidence="1">
    <location>
        <begin position="72"/>
        <end position="90"/>
    </location>
</feature>
<dbReference type="EMBL" id="JANUXY010000004">
    <property type="protein sequence ID" value="MCS4486325.1"/>
    <property type="molecule type" value="Genomic_DNA"/>
</dbReference>
<dbReference type="InterPro" id="IPR012652">
    <property type="entry name" value="ThiW"/>
</dbReference>
<dbReference type="NCBIfam" id="TIGR02359">
    <property type="entry name" value="thiW"/>
    <property type="match status" value="1"/>
</dbReference>
<comment type="caution">
    <text evidence="2">The sequence shown here is derived from an EMBL/GenBank/DDBJ whole genome shotgun (WGS) entry which is preliminary data.</text>
</comment>
<evidence type="ECO:0000256" key="1">
    <source>
        <dbReference type="SAM" id="Phobius"/>
    </source>
</evidence>
<feature type="transmembrane region" description="Helical" evidence="1">
    <location>
        <begin position="132"/>
        <end position="152"/>
    </location>
</feature>
<reference evidence="2 3" key="1">
    <citation type="journal article" date="2023" name="Int. J. Syst. Evol. Microbiol.">
        <title>Streptococcus sciuri sp. nov., Staphylococcus marylandisciuri sp. nov. and Staphylococcus americanisciuri sp. nov., isolated from faeces of eastern grey squirrel (Sciurus carolinensis).</title>
        <authorList>
            <person name="Volokhov D.V."/>
            <person name="Zagorodnyaya T.A."/>
            <person name="Furtak V.A."/>
            <person name="Nattanmai G."/>
            <person name="Randall L."/>
            <person name="Jose S."/>
            <person name="Gao Y."/>
            <person name="Eisenberg T."/>
            <person name="Delmonte P."/>
            <person name="Blom J."/>
            <person name="Mitchell K.K."/>
        </authorList>
    </citation>
    <scope>NUCLEOTIDE SEQUENCE [LARGE SCALE GENOMIC DNA]</scope>
    <source>
        <strain evidence="2 3">GRT3</strain>
    </source>
</reference>
<accession>A0ABT2F1J0</accession>